<reference evidence="3" key="1">
    <citation type="submission" date="2015-09" db="EMBL/GenBank/DDBJ databases">
        <authorList>
            <person name="Sai Rama Sridatta P."/>
        </authorList>
    </citation>
    <scope>NUCLEOTIDE SEQUENCE [LARGE SCALE GENOMIC DNA]</scope>
</reference>
<feature type="domain" description="C-type lectin" evidence="1">
    <location>
        <begin position="147"/>
        <end position="257"/>
    </location>
</feature>
<dbReference type="Proteomes" id="UP000314980">
    <property type="component" value="Unassembled WGS sequence"/>
</dbReference>
<dbReference type="PROSITE" id="PS50041">
    <property type="entry name" value="C_TYPE_LECTIN_2"/>
    <property type="match status" value="2"/>
</dbReference>
<accession>A0A4W6G2D7</accession>
<reference evidence="2" key="2">
    <citation type="submission" date="2025-08" db="UniProtKB">
        <authorList>
            <consortium name="Ensembl"/>
        </authorList>
    </citation>
    <scope>IDENTIFICATION</scope>
</reference>
<dbReference type="InterPro" id="IPR016186">
    <property type="entry name" value="C-type_lectin-like/link_sf"/>
</dbReference>
<dbReference type="PANTHER" id="PTHR45784:SF8">
    <property type="entry name" value="C-TYPE MANNOSE RECEPTOR 2-RELATED"/>
    <property type="match status" value="1"/>
</dbReference>
<name>A0A4W6G2D7_LATCA</name>
<dbReference type="Gene3D" id="3.10.100.10">
    <property type="entry name" value="Mannose-Binding Protein A, subunit A"/>
    <property type="match status" value="2"/>
</dbReference>
<dbReference type="SMART" id="SM00034">
    <property type="entry name" value="CLECT"/>
    <property type="match status" value="2"/>
</dbReference>
<evidence type="ECO:0000259" key="1">
    <source>
        <dbReference type="PROSITE" id="PS50041"/>
    </source>
</evidence>
<organism evidence="2 3">
    <name type="scientific">Lates calcarifer</name>
    <name type="common">Barramundi</name>
    <name type="synonym">Holocentrus calcarifer</name>
    <dbReference type="NCBI Taxonomy" id="8187"/>
    <lineage>
        <taxon>Eukaryota</taxon>
        <taxon>Metazoa</taxon>
        <taxon>Chordata</taxon>
        <taxon>Craniata</taxon>
        <taxon>Vertebrata</taxon>
        <taxon>Euteleostomi</taxon>
        <taxon>Actinopterygii</taxon>
        <taxon>Neopterygii</taxon>
        <taxon>Teleostei</taxon>
        <taxon>Neoteleostei</taxon>
        <taxon>Acanthomorphata</taxon>
        <taxon>Carangaria</taxon>
        <taxon>Carangaria incertae sedis</taxon>
        <taxon>Centropomidae</taxon>
        <taxon>Lates</taxon>
    </lineage>
</organism>
<feature type="domain" description="C-type lectin" evidence="1">
    <location>
        <begin position="50"/>
        <end position="141"/>
    </location>
</feature>
<proteinExistence type="predicted"/>
<evidence type="ECO:0000313" key="2">
    <source>
        <dbReference type="Ensembl" id="ENSLCAP00010057556.1"/>
    </source>
</evidence>
<dbReference type="Pfam" id="PF00059">
    <property type="entry name" value="Lectin_C"/>
    <property type="match status" value="2"/>
</dbReference>
<dbReference type="AlphaFoldDB" id="A0A4W6G2D7"/>
<dbReference type="PANTHER" id="PTHR45784">
    <property type="entry name" value="C-TYPE LECTIN DOMAIN FAMILY 20 MEMBER A-RELATED"/>
    <property type="match status" value="1"/>
</dbReference>
<sequence length="260" mass="30121">MTLTLLRLSAEIMKRNIISLLLFNLVLVVLLTPPHTVNIVKVVNVHIGINWTTANSYCRAYYTDLVTIRNAEDNMRLAKYSGWIGLHYGEDGVWVWASEHEGVTFVTWDGDIPDDDKQCVMKYGPDWVREPCRYYQYSLCMDESLILVQEMKTWEEALQYCRELQAHTRYRFDLVSLPEKYINVLDGGTKKLSATTDEVWVGLRFQAGKWFWLDGSQVTSSYLPHCPVQQQHCGALVYNSTNWKTLNCSEKRKFLCGINN</sequence>
<keyword evidence="3" id="KW-1185">Reference proteome</keyword>
<evidence type="ECO:0000313" key="3">
    <source>
        <dbReference type="Proteomes" id="UP000314980"/>
    </source>
</evidence>
<dbReference type="InParanoid" id="A0A4W6G2D7"/>
<dbReference type="Ensembl" id="ENSLCAT00010059113.1">
    <property type="protein sequence ID" value="ENSLCAP00010057556.1"/>
    <property type="gene ID" value="ENSLCAG00010026851.1"/>
</dbReference>
<dbReference type="GeneTree" id="ENSGT00940000163460"/>
<dbReference type="SUPFAM" id="SSF56436">
    <property type="entry name" value="C-type lectin-like"/>
    <property type="match status" value="2"/>
</dbReference>
<reference evidence="2" key="3">
    <citation type="submission" date="2025-09" db="UniProtKB">
        <authorList>
            <consortium name="Ensembl"/>
        </authorList>
    </citation>
    <scope>IDENTIFICATION</scope>
</reference>
<protein>
    <recommendedName>
        <fullName evidence="1">C-type lectin domain-containing protein</fullName>
    </recommendedName>
</protein>
<dbReference type="InterPro" id="IPR001304">
    <property type="entry name" value="C-type_lectin-like"/>
</dbReference>
<dbReference type="InterPro" id="IPR016187">
    <property type="entry name" value="CTDL_fold"/>
</dbReference>